<protein>
    <submittedName>
        <fullName evidence="2">Uncharacterized protein</fullName>
    </submittedName>
</protein>
<dbReference type="EnsemblPlants" id="Bo01005s010.1">
    <property type="protein sequence ID" value="Bo01005s010.1"/>
    <property type="gene ID" value="Bo01005s010"/>
</dbReference>
<dbReference type="HOGENOM" id="CLU_1770645_0_0_1"/>
<name>A0A0D2ZSX1_BRAOL</name>
<reference evidence="2" key="1">
    <citation type="journal article" date="2014" name="Genome Biol.">
        <title>Transcriptome and methylome profiling reveals relics of genome dominance in the mesopolyploid Brassica oleracea.</title>
        <authorList>
            <person name="Parkin I.A."/>
            <person name="Koh C."/>
            <person name="Tang H."/>
            <person name="Robinson S.J."/>
            <person name="Kagale S."/>
            <person name="Clarke W.E."/>
            <person name="Town C.D."/>
            <person name="Nixon J."/>
            <person name="Krishnakumar V."/>
            <person name="Bidwell S.L."/>
            <person name="Denoeud F."/>
            <person name="Belcram H."/>
            <person name="Links M.G."/>
            <person name="Just J."/>
            <person name="Clarke C."/>
            <person name="Bender T."/>
            <person name="Huebert T."/>
            <person name="Mason A.S."/>
            <person name="Pires J.C."/>
            <person name="Barker G."/>
            <person name="Moore J."/>
            <person name="Walley P.G."/>
            <person name="Manoli S."/>
            <person name="Batley J."/>
            <person name="Edwards D."/>
            <person name="Nelson M.N."/>
            <person name="Wang X."/>
            <person name="Paterson A.H."/>
            <person name="King G."/>
            <person name="Bancroft I."/>
            <person name="Chalhoub B."/>
            <person name="Sharpe A.G."/>
        </authorList>
    </citation>
    <scope>NUCLEOTIDE SEQUENCE [LARGE SCALE GENOMIC DNA]</scope>
    <source>
        <strain evidence="2">cv. TO1000</strain>
    </source>
</reference>
<dbReference type="AlphaFoldDB" id="A0A0D2ZSX1"/>
<feature type="transmembrane region" description="Helical" evidence="1">
    <location>
        <begin position="50"/>
        <end position="74"/>
    </location>
</feature>
<keyword evidence="3" id="KW-1185">Reference proteome</keyword>
<sequence>MPCSSFSSSDGLSTSLQLQDFSPLDVNTTSEVIRCALCSVSDNAVVSARLVGWACVSIKVLGLAGHFLFWYFLFDSLKGSDSPYTSDTLLLFSHETRFYSSLFGTAFVLRRLEKTYKVVEAVQLPPEHNARLESLKEELCLLHPNDS</sequence>
<keyword evidence="1" id="KW-0812">Transmembrane</keyword>
<dbReference type="Proteomes" id="UP000032141">
    <property type="component" value="Unassembled WGS sequence"/>
</dbReference>
<keyword evidence="1" id="KW-0472">Membrane</keyword>
<evidence type="ECO:0000313" key="2">
    <source>
        <dbReference type="EnsemblPlants" id="Bo01005s010.1"/>
    </source>
</evidence>
<proteinExistence type="predicted"/>
<evidence type="ECO:0000256" key="1">
    <source>
        <dbReference type="SAM" id="Phobius"/>
    </source>
</evidence>
<dbReference type="Gramene" id="Bo01005s010.1">
    <property type="protein sequence ID" value="Bo01005s010.1"/>
    <property type="gene ID" value="Bo01005s010"/>
</dbReference>
<reference evidence="2" key="2">
    <citation type="submission" date="2015-06" db="UniProtKB">
        <authorList>
            <consortium name="EnsemblPlants"/>
        </authorList>
    </citation>
    <scope>IDENTIFICATION</scope>
</reference>
<keyword evidence="1" id="KW-1133">Transmembrane helix</keyword>
<evidence type="ECO:0000313" key="3">
    <source>
        <dbReference type="Proteomes" id="UP000032141"/>
    </source>
</evidence>
<accession>A0A0D2ZSX1</accession>
<organism evidence="2 3">
    <name type="scientific">Brassica oleracea var. oleracea</name>
    <dbReference type="NCBI Taxonomy" id="109376"/>
    <lineage>
        <taxon>Eukaryota</taxon>
        <taxon>Viridiplantae</taxon>
        <taxon>Streptophyta</taxon>
        <taxon>Embryophyta</taxon>
        <taxon>Tracheophyta</taxon>
        <taxon>Spermatophyta</taxon>
        <taxon>Magnoliopsida</taxon>
        <taxon>eudicotyledons</taxon>
        <taxon>Gunneridae</taxon>
        <taxon>Pentapetalae</taxon>
        <taxon>rosids</taxon>
        <taxon>malvids</taxon>
        <taxon>Brassicales</taxon>
        <taxon>Brassicaceae</taxon>
        <taxon>Brassiceae</taxon>
        <taxon>Brassica</taxon>
    </lineage>
</organism>